<dbReference type="RefSeq" id="WP_296938475.1">
    <property type="nucleotide sequence ID" value="NZ_LT599032.1"/>
</dbReference>
<keyword evidence="1" id="KW-0472">Membrane</keyword>
<protein>
    <recommendedName>
        <fullName evidence="2">Thioredoxin domain-containing protein</fullName>
    </recommendedName>
</protein>
<evidence type="ECO:0000256" key="1">
    <source>
        <dbReference type="SAM" id="Phobius"/>
    </source>
</evidence>
<dbReference type="PANTHER" id="PTHR45663:SF11">
    <property type="entry name" value="GEO12009P1"/>
    <property type="match status" value="1"/>
</dbReference>
<proteinExistence type="predicted"/>
<name>A0A212IYP7_9BACT</name>
<organism evidence="3">
    <name type="scientific">uncultured Dysgonomonas sp</name>
    <dbReference type="NCBI Taxonomy" id="206096"/>
    <lineage>
        <taxon>Bacteria</taxon>
        <taxon>Pseudomonadati</taxon>
        <taxon>Bacteroidota</taxon>
        <taxon>Bacteroidia</taxon>
        <taxon>Bacteroidales</taxon>
        <taxon>Dysgonomonadaceae</taxon>
        <taxon>Dysgonomonas</taxon>
        <taxon>environmental samples</taxon>
    </lineage>
</organism>
<dbReference type="InterPro" id="IPR013766">
    <property type="entry name" value="Thioredoxin_domain"/>
</dbReference>
<dbReference type="GO" id="GO:0015035">
    <property type="term" value="F:protein-disulfide reductase activity"/>
    <property type="evidence" value="ECO:0007669"/>
    <property type="project" value="TreeGrafter"/>
</dbReference>
<accession>A0A212IYP7</accession>
<dbReference type="AlphaFoldDB" id="A0A212IYP7"/>
<dbReference type="GO" id="GO:0005737">
    <property type="term" value="C:cytoplasm"/>
    <property type="evidence" value="ECO:0007669"/>
    <property type="project" value="TreeGrafter"/>
</dbReference>
<feature type="domain" description="Thioredoxin" evidence="2">
    <location>
        <begin position="43"/>
        <end position="136"/>
    </location>
</feature>
<dbReference type="Gene3D" id="3.40.30.10">
    <property type="entry name" value="Glutaredoxin"/>
    <property type="match status" value="1"/>
</dbReference>
<dbReference type="CDD" id="cd02947">
    <property type="entry name" value="TRX_family"/>
    <property type="match status" value="1"/>
</dbReference>
<evidence type="ECO:0000313" key="3">
    <source>
        <dbReference type="EMBL" id="SBV92328.1"/>
    </source>
</evidence>
<sequence length="144" mass="16620">MKTFKLQTWHFGLMLIILSIATNIMGTWAVNSIPNNVEDSRFVELNDKTFEEAISTGAGFVLFYKENSDLCDKMEYNLNQLPVDDREKINYYKVNITEFAALEAEYRISGVPSILVFKEGKERERILGVIPESNLKIIYNRVTK</sequence>
<dbReference type="SUPFAM" id="SSF52833">
    <property type="entry name" value="Thioredoxin-like"/>
    <property type="match status" value="1"/>
</dbReference>
<dbReference type="PANTHER" id="PTHR45663">
    <property type="entry name" value="GEO12009P1"/>
    <property type="match status" value="1"/>
</dbReference>
<feature type="transmembrane region" description="Helical" evidence="1">
    <location>
        <begin position="12"/>
        <end position="30"/>
    </location>
</feature>
<reference evidence="3" key="1">
    <citation type="submission" date="2016-04" db="EMBL/GenBank/DDBJ databases">
        <authorList>
            <person name="Evans L.H."/>
            <person name="Alamgir A."/>
            <person name="Owens N."/>
            <person name="Weber N.D."/>
            <person name="Virtaneva K."/>
            <person name="Barbian K."/>
            <person name="Babar A."/>
            <person name="Rosenke K."/>
        </authorList>
    </citation>
    <scope>NUCLEOTIDE SEQUENCE</scope>
    <source>
        <strain evidence="3">86-1</strain>
    </source>
</reference>
<evidence type="ECO:0000259" key="2">
    <source>
        <dbReference type="Pfam" id="PF00085"/>
    </source>
</evidence>
<keyword evidence="1" id="KW-0812">Transmembrane</keyword>
<dbReference type="InterPro" id="IPR036249">
    <property type="entry name" value="Thioredoxin-like_sf"/>
</dbReference>
<dbReference type="EMBL" id="FLUM01000001">
    <property type="protein sequence ID" value="SBV92328.1"/>
    <property type="molecule type" value="Genomic_DNA"/>
</dbReference>
<dbReference type="Pfam" id="PF00085">
    <property type="entry name" value="Thioredoxin"/>
    <property type="match status" value="1"/>
</dbReference>
<gene>
    <name evidence="3" type="ORF">KL86DYS1_10581</name>
</gene>
<keyword evidence="1" id="KW-1133">Transmembrane helix</keyword>